<proteinExistence type="predicted"/>
<evidence type="ECO:0000313" key="2">
    <source>
        <dbReference type="Proteomes" id="UP001235939"/>
    </source>
</evidence>
<evidence type="ECO:0000313" key="1">
    <source>
        <dbReference type="EMBL" id="UYV84026.1"/>
    </source>
</evidence>
<sequence>MARECESSGNLENCFSFKPEKWITYLENALTTESLFVHYDTKLPLVISADTSDYGIRAVI</sequence>
<reference evidence="1 2" key="1">
    <citation type="submission" date="2022-03" db="EMBL/GenBank/DDBJ databases">
        <title>A chromosomal length assembly of Cordylochernes scorpioides.</title>
        <authorList>
            <person name="Zeh D."/>
            <person name="Zeh J."/>
        </authorList>
    </citation>
    <scope>NUCLEOTIDE SEQUENCE [LARGE SCALE GENOMIC DNA]</scope>
    <source>
        <strain evidence="1">IN4F17</strain>
        <tissue evidence="1">Whole Body</tissue>
    </source>
</reference>
<keyword evidence="2" id="KW-1185">Reference proteome</keyword>
<dbReference type="Proteomes" id="UP001235939">
    <property type="component" value="Chromosome X"/>
</dbReference>
<accession>A0ABY6LS13</accession>
<name>A0ABY6LS13_9ARAC</name>
<gene>
    <name evidence="1" type="ORF">LAZ67_X000904</name>
</gene>
<organism evidence="1 2">
    <name type="scientific">Cordylochernes scorpioides</name>
    <dbReference type="NCBI Taxonomy" id="51811"/>
    <lineage>
        <taxon>Eukaryota</taxon>
        <taxon>Metazoa</taxon>
        <taxon>Ecdysozoa</taxon>
        <taxon>Arthropoda</taxon>
        <taxon>Chelicerata</taxon>
        <taxon>Arachnida</taxon>
        <taxon>Pseudoscorpiones</taxon>
        <taxon>Cheliferoidea</taxon>
        <taxon>Chernetidae</taxon>
        <taxon>Cordylochernes</taxon>
    </lineage>
</organism>
<dbReference type="EMBL" id="CP092886">
    <property type="protein sequence ID" value="UYV84026.1"/>
    <property type="molecule type" value="Genomic_DNA"/>
</dbReference>
<protein>
    <submittedName>
        <fullName evidence="1">K02A2.6-like</fullName>
    </submittedName>
</protein>